<dbReference type="SUPFAM" id="SSF48371">
    <property type="entry name" value="ARM repeat"/>
    <property type="match status" value="1"/>
</dbReference>
<dbReference type="PANTHER" id="PTHR32059">
    <property type="entry name" value="RAB11-BINDING PROTEIN RELCH"/>
    <property type="match status" value="1"/>
</dbReference>
<feature type="compositionally biased region" description="Polar residues" evidence="3">
    <location>
        <begin position="154"/>
        <end position="168"/>
    </location>
</feature>
<evidence type="ECO:0000256" key="2">
    <source>
        <dbReference type="SAM" id="Coils"/>
    </source>
</evidence>
<dbReference type="EMBL" id="GEFM01000360">
    <property type="protein sequence ID" value="JAP75436.1"/>
    <property type="molecule type" value="mRNA"/>
</dbReference>
<sequence>MAGTLEVETLEDEISKCNQASDDAPILLPPPVELESVHDVTIDRIASKLLKDNFILTALELHAELLESGRELPRLRDYFSNPGNFEKHSHSSAFDVSPVLPRTSSVQTFDSLDFARYSDDGEKQLDERVAVLEFELRKARETIKNLRANLTVVTESDPNTPDNGSEHATVSEDPLRPHERRAVNFLVNEYLLKQDYKLTSITFSDENEDQDFEDWDDVGLNIPKPPDFLQLYRNYNKHARQWCSTTECAAQTEALDEPSPSAREQELKAVAFEKEVLETQLEQLKLQLEKANQENAVLTSELDKALNSQAELSFKPVLPFEIMAETLSEMVEPSVPDSPVLTVSKSPLRKRVPEERGDLPEEGSPIDSTFHKDDLDIAGFGVEEVSPTKLRESQSITTARKMSPAFLEALVSVGHPRSQLADMRLAWDVTHVAATGDEVVLMLSRCLPHIVPNVLLAKREELVPLLLAAINLHPDARERDALLNLLFNLTKRPDDDQRRVILAGLLSVAQCLGHARVEAELLPQCWEQISHKYPERRLLVAESCGYLAPQVASEIRSSLLLSMLQQMLKEEKEELVRQAAARSLAVLLAYVDDPDKFSQAVDLALLVVADEQPEMAEVAQSVLLPSVACWALEKGQLETALLTTLMKLLEDHVRALDMRSADGVMSLSQAEEQHSVNLVKALGAALPFLFVHVLESGPYVARLKLHDSISPCSLPADRVRPSENPLLEPATIVGDDSRTALLVTAFDEHIGQEWFKTWPAFDWLLSKFIPFLTNIATSTKPHSRSTVRALSELLRNFCQLFGRTFTHSKVKPAFSALLPLTDASSVASREALTNAIAPIYACGVLTAFCSETDRRELVGFLKSLLFVVSLCDVSLASIQSTLLELGCDRNHQEALLATLWEGVVHASPLVRANAARLFELLVATVPDTLLKNRVAPALVTLASDPEISVRVGTVRPFGTILALSTQKELLDKAFLQLQTFLEDPQHRDNHCMQVEFIQMFASLGPNTEPRFRDEFILPHLAVLAIRNNQNASDSLRAEVAELLLEAYTALSCTYIPEQVISEAFLPGLRCLLEDARQVAPCHEAAVAAMIGNFEAKLDCSRDRTPSLTSPIASMEEMKRKMTKIFTTPPANARANLPNIFQLRKK</sequence>
<feature type="repeat" description="HEAT" evidence="1">
    <location>
        <begin position="560"/>
        <end position="599"/>
    </location>
</feature>
<feature type="region of interest" description="Disordered" evidence="3">
    <location>
        <begin position="154"/>
        <end position="175"/>
    </location>
</feature>
<evidence type="ECO:0000313" key="4">
    <source>
        <dbReference type="EMBL" id="JAP75436.1"/>
    </source>
</evidence>
<evidence type="ECO:0000256" key="3">
    <source>
        <dbReference type="SAM" id="MobiDB-lite"/>
    </source>
</evidence>
<dbReference type="InterPro" id="IPR016024">
    <property type="entry name" value="ARM-type_fold"/>
</dbReference>
<organism evidence="4">
    <name type="scientific">Ixodes ricinus</name>
    <name type="common">Common tick</name>
    <name type="synonym">Acarus ricinus</name>
    <dbReference type="NCBI Taxonomy" id="34613"/>
    <lineage>
        <taxon>Eukaryota</taxon>
        <taxon>Metazoa</taxon>
        <taxon>Ecdysozoa</taxon>
        <taxon>Arthropoda</taxon>
        <taxon>Chelicerata</taxon>
        <taxon>Arachnida</taxon>
        <taxon>Acari</taxon>
        <taxon>Parasitiformes</taxon>
        <taxon>Ixodida</taxon>
        <taxon>Ixodoidea</taxon>
        <taxon>Ixodidae</taxon>
        <taxon>Ixodinae</taxon>
        <taxon>Ixodes</taxon>
    </lineage>
</organism>
<dbReference type="PROSITE" id="PS50077">
    <property type="entry name" value="HEAT_REPEAT"/>
    <property type="match status" value="1"/>
</dbReference>
<dbReference type="GO" id="GO:0005802">
    <property type="term" value="C:trans-Golgi network"/>
    <property type="evidence" value="ECO:0007669"/>
    <property type="project" value="InterPro"/>
</dbReference>
<evidence type="ECO:0000256" key="1">
    <source>
        <dbReference type="PROSITE-ProRule" id="PRU00103"/>
    </source>
</evidence>
<dbReference type="AlphaFoldDB" id="A0A131YBH7"/>
<dbReference type="PROSITE" id="PS50896">
    <property type="entry name" value="LISH"/>
    <property type="match status" value="1"/>
</dbReference>
<feature type="region of interest" description="Disordered" evidence="3">
    <location>
        <begin position="347"/>
        <end position="368"/>
    </location>
</feature>
<proteinExistence type="evidence at transcript level"/>
<dbReference type="InterPro" id="IPR006594">
    <property type="entry name" value="LisH"/>
</dbReference>
<keyword evidence="2" id="KW-0175">Coiled coil</keyword>
<accession>A0A131YBH7</accession>
<dbReference type="InterPro" id="IPR040362">
    <property type="entry name" value="RELCH"/>
</dbReference>
<dbReference type="PANTHER" id="PTHR32059:SF0">
    <property type="entry name" value="RAB11-BINDING PROTEIN RELCH"/>
    <property type="match status" value="1"/>
</dbReference>
<dbReference type="GO" id="GO:0032367">
    <property type="term" value="P:intracellular cholesterol transport"/>
    <property type="evidence" value="ECO:0007669"/>
    <property type="project" value="InterPro"/>
</dbReference>
<dbReference type="SMART" id="SM00667">
    <property type="entry name" value="LisH"/>
    <property type="match status" value="1"/>
</dbReference>
<dbReference type="InterPro" id="IPR011989">
    <property type="entry name" value="ARM-like"/>
</dbReference>
<reference evidence="4" key="1">
    <citation type="submission" date="2016-02" db="EMBL/GenBank/DDBJ databases">
        <title>RNAseq analyses of the midgut from blood- or serum-fed Ixodes ricinus ticks.</title>
        <authorList>
            <person name="Perner J."/>
            <person name="Provaznik J."/>
            <person name="Schrenkova J."/>
            <person name="Urbanova V."/>
            <person name="Ribeiro J.M."/>
            <person name="Kopacek P."/>
        </authorList>
    </citation>
    <scope>NUCLEOTIDE SEQUENCE</scope>
    <source>
        <tissue evidence="4">Gut</tissue>
    </source>
</reference>
<name>A0A131YBH7_IXORI</name>
<dbReference type="InterPro" id="IPR021133">
    <property type="entry name" value="HEAT_type_2"/>
</dbReference>
<protein>
    <submittedName>
        <fullName evidence="4">Protein phosphatase 2a regulatory subunit a</fullName>
    </submittedName>
</protein>
<dbReference type="Gene3D" id="1.25.10.10">
    <property type="entry name" value="Leucine-rich Repeat Variant"/>
    <property type="match status" value="2"/>
</dbReference>
<feature type="coiled-coil region" evidence="2">
    <location>
        <begin position="267"/>
        <end position="308"/>
    </location>
</feature>
<dbReference type="GO" id="GO:0055037">
    <property type="term" value="C:recycling endosome"/>
    <property type="evidence" value="ECO:0007669"/>
    <property type="project" value="TreeGrafter"/>
</dbReference>